<accession>A0A210QD12</accession>
<keyword evidence="1" id="KW-0653">Protein transport</keyword>
<name>A0A210QD12_MIZYE</name>
<dbReference type="InterPro" id="IPR035427">
    <property type="entry name" value="Tim10-like_dom_sf"/>
</dbReference>
<comment type="subunit">
    <text evidence="1">Heterohexamer.</text>
</comment>
<evidence type="ECO:0000256" key="1">
    <source>
        <dbReference type="RuleBase" id="RU367043"/>
    </source>
</evidence>
<dbReference type="Proteomes" id="UP000242188">
    <property type="component" value="Unassembled WGS sequence"/>
</dbReference>
<feature type="domain" description="Tim10-like" evidence="3">
    <location>
        <begin position="13"/>
        <end position="73"/>
    </location>
</feature>
<evidence type="ECO:0000313" key="5">
    <source>
        <dbReference type="Proteomes" id="UP000242188"/>
    </source>
</evidence>
<keyword evidence="5" id="KW-1185">Reference proteome</keyword>
<keyword evidence="1" id="KW-0143">Chaperone</keyword>
<proteinExistence type="inferred from homology"/>
<organism evidence="4 5">
    <name type="scientific">Mizuhopecten yessoensis</name>
    <name type="common">Japanese scallop</name>
    <name type="synonym">Patinopecten yessoensis</name>
    <dbReference type="NCBI Taxonomy" id="6573"/>
    <lineage>
        <taxon>Eukaryota</taxon>
        <taxon>Metazoa</taxon>
        <taxon>Spiralia</taxon>
        <taxon>Lophotrochozoa</taxon>
        <taxon>Mollusca</taxon>
        <taxon>Bivalvia</taxon>
        <taxon>Autobranchia</taxon>
        <taxon>Pteriomorphia</taxon>
        <taxon>Pectinida</taxon>
        <taxon>Pectinoidea</taxon>
        <taxon>Pectinidae</taxon>
        <taxon>Mizuhopecten</taxon>
    </lineage>
</organism>
<protein>
    <recommendedName>
        <fullName evidence="1">Mitochondrial import inner membrane translocase subunit</fullName>
    </recommendedName>
</protein>
<dbReference type="InterPro" id="IPR004217">
    <property type="entry name" value="Tim10-like"/>
</dbReference>
<dbReference type="EMBL" id="NEDP02004118">
    <property type="protein sequence ID" value="OWF46616.1"/>
    <property type="molecule type" value="Genomic_DNA"/>
</dbReference>
<keyword evidence="1" id="KW-0472">Membrane</keyword>
<dbReference type="SUPFAM" id="SSF144122">
    <property type="entry name" value="Tim10-like"/>
    <property type="match status" value="1"/>
</dbReference>
<dbReference type="Gene3D" id="1.10.287.810">
    <property type="entry name" value="Mitochondrial import inner membrane translocase subunit tim13 like domains"/>
    <property type="match status" value="1"/>
</dbReference>
<keyword evidence="1" id="KW-0813">Transport</keyword>
<keyword evidence="1" id="KW-1015">Disulfide bond</keyword>
<gene>
    <name evidence="4" type="ORF">KP79_PYT12788</name>
</gene>
<comment type="similarity">
    <text evidence="1">Belongs to the small Tim family.</text>
</comment>
<dbReference type="GO" id="GO:0015031">
    <property type="term" value="P:protein transport"/>
    <property type="evidence" value="ECO:0007669"/>
    <property type="project" value="UniProtKB-KW"/>
</dbReference>
<sequence>MANKGMIDPSLQQFVMKEQQRQRFNHLVHELTEKCWDKCVDKPSNKLDSRTSNCLGNCVERFLDTANFVNNRTMSNARSPSSGFPQDSEMTLD</sequence>
<comment type="function">
    <text evidence="1">Mitochondrial intermembrane chaperone that participates in the import and insertion of some multi-pass transmembrane proteins into the mitochondrial inner membrane. Also required for the transfer of beta-barrel precursors from the TOM complex to the sorting and assembly machinery (SAM complex) of the outer membrane. Acts as a chaperone-like protein that protects the hydrophobic precursors from aggregation and guide them through the mitochondrial intermembrane space.</text>
</comment>
<keyword evidence="1" id="KW-0496">Mitochondrion</keyword>
<comment type="caution">
    <text evidence="4">The sequence shown here is derived from an EMBL/GenBank/DDBJ whole genome shotgun (WGS) entry which is preliminary data.</text>
</comment>
<comment type="subcellular location">
    <subcellularLocation>
        <location evidence="1">Mitochondrion inner membrane</location>
        <topology evidence="1">Peripheral membrane protein</topology>
        <orientation evidence="1">Intermembrane side</orientation>
    </subcellularLocation>
</comment>
<keyword evidence="1" id="KW-0811">Translocation</keyword>
<reference evidence="4 5" key="1">
    <citation type="journal article" date="2017" name="Nat. Ecol. Evol.">
        <title>Scallop genome provides insights into evolution of bilaterian karyotype and development.</title>
        <authorList>
            <person name="Wang S."/>
            <person name="Zhang J."/>
            <person name="Jiao W."/>
            <person name="Li J."/>
            <person name="Xun X."/>
            <person name="Sun Y."/>
            <person name="Guo X."/>
            <person name="Huan P."/>
            <person name="Dong B."/>
            <person name="Zhang L."/>
            <person name="Hu X."/>
            <person name="Sun X."/>
            <person name="Wang J."/>
            <person name="Zhao C."/>
            <person name="Wang Y."/>
            <person name="Wang D."/>
            <person name="Huang X."/>
            <person name="Wang R."/>
            <person name="Lv J."/>
            <person name="Li Y."/>
            <person name="Zhang Z."/>
            <person name="Liu B."/>
            <person name="Lu W."/>
            <person name="Hui Y."/>
            <person name="Liang J."/>
            <person name="Zhou Z."/>
            <person name="Hou R."/>
            <person name="Li X."/>
            <person name="Liu Y."/>
            <person name="Li H."/>
            <person name="Ning X."/>
            <person name="Lin Y."/>
            <person name="Zhao L."/>
            <person name="Xing Q."/>
            <person name="Dou J."/>
            <person name="Li Y."/>
            <person name="Mao J."/>
            <person name="Guo H."/>
            <person name="Dou H."/>
            <person name="Li T."/>
            <person name="Mu C."/>
            <person name="Jiang W."/>
            <person name="Fu Q."/>
            <person name="Fu X."/>
            <person name="Miao Y."/>
            <person name="Liu J."/>
            <person name="Yu Q."/>
            <person name="Li R."/>
            <person name="Liao H."/>
            <person name="Li X."/>
            <person name="Kong Y."/>
            <person name="Jiang Z."/>
            <person name="Chourrout D."/>
            <person name="Li R."/>
            <person name="Bao Z."/>
        </authorList>
    </citation>
    <scope>NUCLEOTIDE SEQUENCE [LARGE SCALE GENOMIC DNA]</scope>
    <source>
        <strain evidence="4 5">PY_sf001</strain>
    </source>
</reference>
<evidence type="ECO:0000256" key="2">
    <source>
        <dbReference type="SAM" id="MobiDB-lite"/>
    </source>
</evidence>
<feature type="region of interest" description="Disordered" evidence="2">
    <location>
        <begin position="73"/>
        <end position="93"/>
    </location>
</feature>
<evidence type="ECO:0000313" key="4">
    <source>
        <dbReference type="EMBL" id="OWF46616.1"/>
    </source>
</evidence>
<dbReference type="AlphaFoldDB" id="A0A210QD12"/>
<comment type="domain">
    <text evidence="1">The twin CX3C motif contains 4 conserved Cys residues that form 2 disulfide bonds in the mitochondrial intermembrane space.</text>
</comment>
<dbReference type="STRING" id="6573.A0A210QD12"/>
<dbReference type="GO" id="GO:0005743">
    <property type="term" value="C:mitochondrial inner membrane"/>
    <property type="evidence" value="ECO:0007669"/>
    <property type="project" value="UniProtKB-SubCell"/>
</dbReference>
<keyword evidence="1" id="KW-0999">Mitochondrion inner membrane</keyword>
<dbReference type="Pfam" id="PF02953">
    <property type="entry name" value="zf-Tim10_DDP"/>
    <property type="match status" value="1"/>
</dbReference>
<evidence type="ECO:0000259" key="3">
    <source>
        <dbReference type="Pfam" id="PF02953"/>
    </source>
</evidence>